<dbReference type="STRING" id="454136.NIES2119_22200"/>
<dbReference type="OrthoDB" id="6162707at2"/>
<organism evidence="1 2">
    <name type="scientific">[Phormidium ambiguum] IAM M-71</name>
    <dbReference type="NCBI Taxonomy" id="454136"/>
    <lineage>
        <taxon>Bacteria</taxon>
        <taxon>Bacillati</taxon>
        <taxon>Cyanobacteriota</taxon>
        <taxon>Cyanophyceae</taxon>
        <taxon>Oscillatoriophycideae</taxon>
        <taxon>Aerosakkonematales</taxon>
        <taxon>Aerosakkonemataceae</taxon>
        <taxon>Floridanema</taxon>
    </lineage>
</organism>
<sequence>MFWYKIIPLDVLLFRDAKPFSPGERAWAGSVFPPNGHAIAGALRQLIGDKITCQIKGPFFCYNQETLYFPRPLGFVNSNPLIPLVWQQKNSLNYAFWDRQQPCPLLSVKNSDNSAQESFQFRQFLPYNVIIKYLETGKISAEDWAIQEEGEDQPWAVETRSHNALLESTRQVKDADGYFVENAIRLKSNWSLAIGIDREIETPTTIRLGGEGHRAILQRCDNLSAQWETLAKLSNQNFQIGGKSLAYLITPGVFERLHDNYQSICQSWPWEWKLAHITNSNQKSGQLVSVASDRAVPISCRMQYENRSIPAPQVFAAPSGSIYYLNQPQKLFQESDEATKQAKRWRQLGYSELLWISFEVETGFL</sequence>
<gene>
    <name evidence="1" type="ORF">NIES2119_22200</name>
</gene>
<dbReference type="Gene3D" id="3.30.70.2940">
    <property type="match status" value="1"/>
</dbReference>
<dbReference type="AlphaFoldDB" id="A0A1U7IBA2"/>
<comment type="caution">
    <text evidence="1">The sequence shown here is derived from an EMBL/GenBank/DDBJ whole genome shotgun (WGS) entry which is preliminary data.</text>
</comment>
<evidence type="ECO:0000313" key="2">
    <source>
        <dbReference type="Proteomes" id="UP000185860"/>
    </source>
</evidence>
<dbReference type="RefSeq" id="WP_073595679.1">
    <property type="nucleotide sequence ID" value="NZ_MRCE01000026.1"/>
</dbReference>
<dbReference type="Proteomes" id="UP000185860">
    <property type="component" value="Unassembled WGS sequence"/>
</dbReference>
<name>A0A1U7IBA2_9CYAN</name>
<protein>
    <submittedName>
        <fullName evidence="1">CRISPR-associated protein Cmr3</fullName>
    </submittedName>
</protein>
<dbReference type="Pfam" id="PF09700">
    <property type="entry name" value="Cas_Cmr3"/>
    <property type="match status" value="1"/>
</dbReference>
<evidence type="ECO:0000313" key="1">
    <source>
        <dbReference type="EMBL" id="OKH33820.1"/>
    </source>
</evidence>
<dbReference type="EMBL" id="MRCE01000026">
    <property type="protein sequence ID" value="OKH33820.1"/>
    <property type="molecule type" value="Genomic_DNA"/>
</dbReference>
<proteinExistence type="predicted"/>
<accession>A0A1U7IBA2</accession>
<dbReference type="InterPro" id="IPR019117">
    <property type="entry name" value="CRISPR-assoc_protein_Cmr3"/>
</dbReference>
<reference evidence="1 2" key="1">
    <citation type="submission" date="2016-11" db="EMBL/GenBank/DDBJ databases">
        <title>Draft Genome Sequences of Nine Cyanobacterial Strains from Diverse Habitats.</title>
        <authorList>
            <person name="Zhu T."/>
            <person name="Hou S."/>
            <person name="Lu X."/>
            <person name="Hess W.R."/>
        </authorList>
    </citation>
    <scope>NUCLEOTIDE SEQUENCE [LARGE SCALE GENOMIC DNA]</scope>
    <source>
        <strain evidence="1 2">IAM M-71</strain>
    </source>
</reference>